<proteinExistence type="predicted"/>
<comment type="pathway">
    <text evidence="11">Porphyrin-containing compound metabolism.</text>
</comment>
<evidence type="ECO:0000256" key="2">
    <source>
        <dbReference type="ARBA" id="ARBA00022475"/>
    </source>
</evidence>
<evidence type="ECO:0000256" key="1">
    <source>
        <dbReference type="ARBA" id="ARBA00004141"/>
    </source>
</evidence>
<feature type="transmembrane region" description="Helical" evidence="12">
    <location>
        <begin position="326"/>
        <end position="346"/>
    </location>
</feature>
<organism evidence="13">
    <name type="scientific">uncultured Poseidoniia archaeon</name>
    <dbReference type="NCBI Taxonomy" id="1697135"/>
    <lineage>
        <taxon>Archaea</taxon>
        <taxon>Methanobacteriati</taxon>
        <taxon>Thermoplasmatota</taxon>
        <taxon>Candidatus Poseidoniia</taxon>
        <taxon>environmental samples</taxon>
    </lineage>
</organism>
<keyword evidence="5 12" id="KW-1133">Transmembrane helix</keyword>
<dbReference type="PANTHER" id="PTHR35457">
    <property type="entry name" value="HEME A SYNTHASE"/>
    <property type="match status" value="1"/>
</dbReference>
<feature type="transmembrane region" description="Helical" evidence="12">
    <location>
        <begin position="119"/>
        <end position="139"/>
    </location>
</feature>
<keyword evidence="6" id="KW-0560">Oxidoreductase</keyword>
<evidence type="ECO:0000256" key="10">
    <source>
        <dbReference type="ARBA" id="ARBA00023157"/>
    </source>
</evidence>
<keyword evidence="3 12" id="KW-0812">Transmembrane</keyword>
<evidence type="ECO:0000256" key="8">
    <source>
        <dbReference type="ARBA" id="ARBA00023133"/>
    </source>
</evidence>
<keyword evidence="9 12" id="KW-0472">Membrane</keyword>
<dbReference type="GO" id="GO:0006784">
    <property type="term" value="P:heme A biosynthetic process"/>
    <property type="evidence" value="ECO:0007669"/>
    <property type="project" value="InterPro"/>
</dbReference>
<evidence type="ECO:0000256" key="3">
    <source>
        <dbReference type="ARBA" id="ARBA00022692"/>
    </source>
</evidence>
<feature type="transmembrane region" description="Helical" evidence="12">
    <location>
        <begin position="12"/>
        <end position="32"/>
    </location>
</feature>
<evidence type="ECO:0000256" key="7">
    <source>
        <dbReference type="ARBA" id="ARBA00023004"/>
    </source>
</evidence>
<evidence type="ECO:0000256" key="9">
    <source>
        <dbReference type="ARBA" id="ARBA00023136"/>
    </source>
</evidence>
<keyword evidence="4" id="KW-0479">Metal-binding</keyword>
<dbReference type="AlphaFoldDB" id="A0A1B1T8S2"/>
<keyword evidence="2" id="KW-1003">Cell membrane</keyword>
<dbReference type="GO" id="GO:0016491">
    <property type="term" value="F:oxidoreductase activity"/>
    <property type="evidence" value="ECO:0007669"/>
    <property type="project" value="UniProtKB-KW"/>
</dbReference>
<keyword evidence="8" id="KW-0350">Heme biosynthesis</keyword>
<dbReference type="InterPro" id="IPR003780">
    <property type="entry name" value="COX15/CtaA_fam"/>
</dbReference>
<evidence type="ECO:0000256" key="5">
    <source>
        <dbReference type="ARBA" id="ARBA00022989"/>
    </source>
</evidence>
<feature type="transmembrane region" description="Helical" evidence="12">
    <location>
        <begin position="283"/>
        <end position="306"/>
    </location>
</feature>
<name>A0A1B1T8S2_9ARCH</name>
<reference evidence="13" key="2">
    <citation type="journal article" date="2015" name="ISME J.">
        <title>A new class of marine Euryarchaeota group II from the Mediterranean deep chlorophyll maximum.</title>
        <authorList>
            <person name="Martin-Cuadrado A.B."/>
            <person name="Garcia-Heredia I."/>
            <person name="Molto A.G."/>
            <person name="Lopez-Ubeda R."/>
            <person name="Kimes N."/>
            <person name="Lopez-Garcia P."/>
            <person name="Moreira D."/>
            <person name="Rodriguez-Valera F."/>
        </authorList>
    </citation>
    <scope>NUCLEOTIDE SEQUENCE</scope>
</reference>
<dbReference type="GO" id="GO:0016020">
    <property type="term" value="C:membrane"/>
    <property type="evidence" value="ECO:0007669"/>
    <property type="project" value="UniProtKB-SubCell"/>
</dbReference>
<feature type="transmembrane region" description="Helical" evidence="12">
    <location>
        <begin position="190"/>
        <end position="210"/>
    </location>
</feature>
<accession>A0A1B1T8S2</accession>
<dbReference type="PANTHER" id="PTHR35457:SF1">
    <property type="entry name" value="HEME A SYNTHASE"/>
    <property type="match status" value="1"/>
</dbReference>
<evidence type="ECO:0000256" key="4">
    <source>
        <dbReference type="ARBA" id="ARBA00022723"/>
    </source>
</evidence>
<keyword evidence="10" id="KW-1015">Disulfide bond</keyword>
<feature type="transmembrane region" description="Helical" evidence="12">
    <location>
        <begin position="86"/>
        <end position="107"/>
    </location>
</feature>
<reference evidence="13" key="1">
    <citation type="submission" date="2014-11" db="EMBL/GenBank/DDBJ databases">
        <authorList>
            <person name="Zhu J."/>
            <person name="Qi W."/>
            <person name="Song R."/>
        </authorList>
    </citation>
    <scope>NUCLEOTIDE SEQUENCE</scope>
</reference>
<protein>
    <submittedName>
        <fullName evidence="13">Cytochrome c oxidase assembly protein subunit 15 (COX15)</fullName>
    </submittedName>
</protein>
<evidence type="ECO:0000256" key="12">
    <source>
        <dbReference type="SAM" id="Phobius"/>
    </source>
</evidence>
<comment type="subcellular location">
    <subcellularLocation>
        <location evidence="1">Membrane</location>
        <topology evidence="1">Multi-pass membrane protein</topology>
    </subcellularLocation>
</comment>
<evidence type="ECO:0000313" key="13">
    <source>
        <dbReference type="EMBL" id="ANV78674.1"/>
    </source>
</evidence>
<dbReference type="InterPro" id="IPR050450">
    <property type="entry name" value="COX15/CtaA_HemeA_synthase"/>
</dbReference>
<keyword evidence="7" id="KW-0408">Iron</keyword>
<dbReference type="GO" id="GO:0046872">
    <property type="term" value="F:metal ion binding"/>
    <property type="evidence" value="ECO:0007669"/>
    <property type="project" value="UniProtKB-KW"/>
</dbReference>
<feature type="transmembrane region" description="Helical" evidence="12">
    <location>
        <begin position="250"/>
        <end position="271"/>
    </location>
</feature>
<evidence type="ECO:0000256" key="6">
    <source>
        <dbReference type="ARBA" id="ARBA00023002"/>
    </source>
</evidence>
<dbReference type="EMBL" id="KP211793">
    <property type="protein sequence ID" value="ANV78674.1"/>
    <property type="molecule type" value="Genomic_DNA"/>
</dbReference>
<evidence type="ECO:0000256" key="11">
    <source>
        <dbReference type="ARBA" id="ARBA00023444"/>
    </source>
</evidence>
<feature type="transmembrane region" description="Helical" evidence="12">
    <location>
        <begin position="145"/>
        <end position="169"/>
    </location>
</feature>
<sequence>MGFERVSVEKLTTVIIGITVLVIAAGGVIRIYDAGESCPDWPTCFGTWGFDISEDEQIEWFDDNPSEIDSRGSSHTYTSFQIFTEWIHRLLAGALLGPLVILNWWIIRKDEELTNEVKLASLISVLLIGWQGFLGYVTVRLDNLHWSVALHLSSALLFLMSLIWIWLATVRDKEEIPKWIEFDPILAKRWTNRIALLSFGTFLTLFLGVFVSTTPGANQGCGVSGFPESWPLCNNSIYEKVVDFEAQSQILHRLLVSIVGVILIFTCYIIWKENKEGEYGSLLCKWIWSSSILYLINVGLGGLYVLSAKIEGFEIVYFELLSLVHLMLASLVFITITSILLTIQVVTLHEKKHVMNDTIAQ</sequence>
<dbReference type="Pfam" id="PF02628">
    <property type="entry name" value="COX15-CtaA"/>
    <property type="match status" value="1"/>
</dbReference>